<evidence type="ECO:0000256" key="1">
    <source>
        <dbReference type="ARBA" id="ARBA00004442"/>
    </source>
</evidence>
<evidence type="ECO:0000256" key="5">
    <source>
        <dbReference type="ARBA" id="ARBA00023237"/>
    </source>
</evidence>
<comment type="subcellular location">
    <subcellularLocation>
        <location evidence="1">Cell outer membrane</location>
    </subcellularLocation>
</comment>
<dbReference type="GO" id="GO:0009279">
    <property type="term" value="C:cell outer membrane"/>
    <property type="evidence" value="ECO:0007669"/>
    <property type="project" value="UniProtKB-SubCell"/>
</dbReference>
<accession>A0A1H1W5G9</accession>
<keyword evidence="8" id="KW-1185">Reference proteome</keyword>
<dbReference type="RefSeq" id="WP_091372043.1">
    <property type="nucleotide sequence ID" value="NZ_LT629740.1"/>
</dbReference>
<protein>
    <submittedName>
        <fullName evidence="7">Starch-binding associating with outer membrane</fullName>
    </submittedName>
</protein>
<comment type="similarity">
    <text evidence="2">Belongs to the SusD family.</text>
</comment>
<dbReference type="InterPro" id="IPR011990">
    <property type="entry name" value="TPR-like_helical_dom_sf"/>
</dbReference>
<name>A0A1H1W5G9_MUCMA</name>
<dbReference type="PROSITE" id="PS51257">
    <property type="entry name" value="PROKAR_LIPOPROTEIN"/>
    <property type="match status" value="1"/>
</dbReference>
<organism evidence="7 8">
    <name type="scientific">Mucilaginibacter mallensis</name>
    <dbReference type="NCBI Taxonomy" id="652787"/>
    <lineage>
        <taxon>Bacteria</taxon>
        <taxon>Pseudomonadati</taxon>
        <taxon>Bacteroidota</taxon>
        <taxon>Sphingobacteriia</taxon>
        <taxon>Sphingobacteriales</taxon>
        <taxon>Sphingobacteriaceae</taxon>
        <taxon>Mucilaginibacter</taxon>
    </lineage>
</organism>
<keyword evidence="5" id="KW-0998">Cell outer membrane</keyword>
<evidence type="ECO:0000313" key="7">
    <source>
        <dbReference type="EMBL" id="SDS92284.1"/>
    </source>
</evidence>
<evidence type="ECO:0000313" key="8">
    <source>
        <dbReference type="Proteomes" id="UP000199679"/>
    </source>
</evidence>
<dbReference type="Proteomes" id="UP000199679">
    <property type="component" value="Chromosome I"/>
</dbReference>
<dbReference type="Pfam" id="PF07980">
    <property type="entry name" value="SusD_RagB"/>
    <property type="match status" value="1"/>
</dbReference>
<dbReference type="EMBL" id="LT629740">
    <property type="protein sequence ID" value="SDS92284.1"/>
    <property type="molecule type" value="Genomic_DNA"/>
</dbReference>
<evidence type="ECO:0000259" key="6">
    <source>
        <dbReference type="Pfam" id="PF07980"/>
    </source>
</evidence>
<dbReference type="STRING" id="652787.SAMN05216490_2099"/>
<keyword evidence="4" id="KW-0472">Membrane</keyword>
<evidence type="ECO:0000256" key="3">
    <source>
        <dbReference type="ARBA" id="ARBA00022729"/>
    </source>
</evidence>
<dbReference type="SUPFAM" id="SSF48452">
    <property type="entry name" value="TPR-like"/>
    <property type="match status" value="1"/>
</dbReference>
<feature type="domain" description="RagB/SusD" evidence="6">
    <location>
        <begin position="327"/>
        <end position="633"/>
    </location>
</feature>
<dbReference type="Gene3D" id="1.25.40.390">
    <property type="match status" value="1"/>
</dbReference>
<sequence>MKKNIILTATVLIATVLVTGSCKKVLETQPYNIVSEDVVWANTANAETFIYSTYNSIMNDYAGGGAANDNDEGPATDSRTNNTLGFDGIYGASSQVFTETTNQFSDFGFNNWAEVRRCNQIITQVGASAGISASDKVQLIAEGKFLRAMSYYNVVKSIGRIVWIDKVLTPTDNFLLPSTANPTETYQYIIKDLEDAVAGLPTTKVAGRANKYTAAAILSEVCLQAMAYENYPAAPTIGATDPLLTEAITNAQLVISQGGYALESNYGSMFNDINPTSNEIIFGIYQTALNTTCDGTPMQLMVANVNNGTLLRGGGTPLFTAAFNVFEAWVQHGPPQNMADDYLSIDKNNPAIALPWNQTSQYKAAVNENAVIPTSLIPQATGETSVQHGMIKPGSTETVWTLTNQNRDVRFNASILSDSSSRFYGEILTTGIQGNATRWLKINGFAYYVSLSNMYWRKGVYNNVSPRIYVGVPTDYHYVITRLGRVYLNLAEAYLLKGDVPDAVAALNQTRTVHGQLPASTAATLTDAWTDYKRERRVDLVLENDYYWSLLRWGRYGGAANHGNAPGGTIPELTEVPRVMDISKNRLAFSVVQGPFFSSNNVRVFNNQRRYLMPIAQTYLIQNPKFGPQNPGW</sequence>
<gene>
    <name evidence="7" type="ORF">SAMN05216490_2099</name>
</gene>
<keyword evidence="3" id="KW-0732">Signal</keyword>
<dbReference type="OrthoDB" id="5694214at2"/>
<proteinExistence type="inferred from homology"/>
<dbReference type="AlphaFoldDB" id="A0A1H1W5G9"/>
<evidence type="ECO:0000256" key="4">
    <source>
        <dbReference type="ARBA" id="ARBA00023136"/>
    </source>
</evidence>
<dbReference type="InterPro" id="IPR012944">
    <property type="entry name" value="SusD_RagB_dom"/>
</dbReference>
<reference evidence="7 8" key="1">
    <citation type="submission" date="2016-10" db="EMBL/GenBank/DDBJ databases">
        <authorList>
            <person name="de Groot N.N."/>
        </authorList>
    </citation>
    <scope>NUCLEOTIDE SEQUENCE [LARGE SCALE GENOMIC DNA]</scope>
    <source>
        <strain evidence="7 8">MP1X4</strain>
    </source>
</reference>
<evidence type="ECO:0000256" key="2">
    <source>
        <dbReference type="ARBA" id="ARBA00006275"/>
    </source>
</evidence>